<dbReference type="Proteomes" id="UP000681425">
    <property type="component" value="Chromosome"/>
</dbReference>
<dbReference type="PANTHER" id="PTHR43252">
    <property type="entry name" value="TRANSCRIPTIONAL REGULATOR YQJI"/>
    <property type="match status" value="1"/>
</dbReference>
<dbReference type="RefSeq" id="WP_212608353.1">
    <property type="nucleotide sequence ID" value="NZ_CP073910.1"/>
</dbReference>
<dbReference type="AlphaFoldDB" id="A0A975K496"/>
<dbReference type="InterPro" id="IPR005149">
    <property type="entry name" value="Tscrpt_reg_PadR_N"/>
</dbReference>
<protein>
    <submittedName>
        <fullName evidence="2">Helix-turn-helix transcriptional regulator</fullName>
    </submittedName>
</protein>
<reference evidence="2" key="1">
    <citation type="submission" date="2021-04" db="EMBL/GenBank/DDBJ databases">
        <title>Isolation of p-tert-butylphenol degrading bacteria Sphingobium phenoxybenzoativorans Tas13 from active sludge.</title>
        <authorList>
            <person name="Li Y."/>
        </authorList>
    </citation>
    <scope>NUCLEOTIDE SEQUENCE</scope>
    <source>
        <strain evidence="2">Tas13</strain>
    </source>
</reference>
<evidence type="ECO:0000259" key="1">
    <source>
        <dbReference type="Pfam" id="PF03551"/>
    </source>
</evidence>
<evidence type="ECO:0000313" key="3">
    <source>
        <dbReference type="Proteomes" id="UP000681425"/>
    </source>
</evidence>
<dbReference type="KEGG" id="spph:KFK14_16065"/>
<dbReference type="EMBL" id="CP073910">
    <property type="protein sequence ID" value="QUT04553.1"/>
    <property type="molecule type" value="Genomic_DNA"/>
</dbReference>
<accession>A0A975K496</accession>
<dbReference type="InterPro" id="IPR036390">
    <property type="entry name" value="WH_DNA-bd_sf"/>
</dbReference>
<name>A0A975K496_9SPHN</name>
<proteinExistence type="predicted"/>
<dbReference type="Gene3D" id="1.10.10.10">
    <property type="entry name" value="Winged helix-like DNA-binding domain superfamily/Winged helix DNA-binding domain"/>
    <property type="match status" value="1"/>
</dbReference>
<dbReference type="Pfam" id="PF03551">
    <property type="entry name" value="PadR"/>
    <property type="match status" value="1"/>
</dbReference>
<dbReference type="PANTHER" id="PTHR43252:SF7">
    <property type="entry name" value="TRANSCRIPTIONAL REGULATOR YQJI"/>
    <property type="match status" value="1"/>
</dbReference>
<organism evidence="2 3">
    <name type="scientific">Sphingobium phenoxybenzoativorans</name>
    <dbReference type="NCBI Taxonomy" id="1592790"/>
    <lineage>
        <taxon>Bacteria</taxon>
        <taxon>Pseudomonadati</taxon>
        <taxon>Pseudomonadota</taxon>
        <taxon>Alphaproteobacteria</taxon>
        <taxon>Sphingomonadales</taxon>
        <taxon>Sphingomonadaceae</taxon>
        <taxon>Sphingobium</taxon>
    </lineage>
</organism>
<sequence>MHGHRHGHGFAHEAGRERGCAPDGFGRGGFGRGGFGGGRHGHGGGFGGGGPFGRGRRRVFDAGELKLVLLKLIDDEPRHGYDLIRGIEALSGGTYAPSPGVVYPTLTLLSDMGLAEEQPGEGTRKLFAITDAGKAHLLENRDAALEAMSRLETLAKMSERTDGAPIRRAMENLKMALRGRLEKEGADADTMLEVAALIDEAAAKIERLK</sequence>
<keyword evidence="3" id="KW-1185">Reference proteome</keyword>
<dbReference type="SUPFAM" id="SSF46785">
    <property type="entry name" value="Winged helix' DNA-binding domain"/>
    <property type="match status" value="1"/>
</dbReference>
<gene>
    <name evidence="2" type="ORF">KFK14_16065</name>
</gene>
<evidence type="ECO:0000313" key="2">
    <source>
        <dbReference type="EMBL" id="QUT04553.1"/>
    </source>
</evidence>
<dbReference type="InterPro" id="IPR036388">
    <property type="entry name" value="WH-like_DNA-bd_sf"/>
</dbReference>
<feature type="domain" description="Transcription regulator PadR N-terminal" evidence="1">
    <location>
        <begin position="69"/>
        <end position="137"/>
    </location>
</feature>